<evidence type="ECO:0000313" key="1">
    <source>
        <dbReference type="EMBL" id="MPN46860.1"/>
    </source>
</evidence>
<gene>
    <name evidence="1" type="ORF">SDC9_194459</name>
</gene>
<dbReference type="AlphaFoldDB" id="A0A645I6Y3"/>
<accession>A0A645I6Y3</accession>
<proteinExistence type="predicted"/>
<reference evidence="1" key="1">
    <citation type="submission" date="2019-08" db="EMBL/GenBank/DDBJ databases">
        <authorList>
            <person name="Kucharzyk K."/>
            <person name="Murdoch R.W."/>
            <person name="Higgins S."/>
            <person name="Loffler F."/>
        </authorList>
    </citation>
    <scope>NUCLEOTIDE SEQUENCE</scope>
</reference>
<sequence>MPTRFSEAVSVPEMKIKNKIIAKKLNNPKYQIDSKFDPETEIPFLTIESDGNPYSQLIEARLETFIMQANRAWEIMQK</sequence>
<organism evidence="1">
    <name type="scientific">bioreactor metagenome</name>
    <dbReference type="NCBI Taxonomy" id="1076179"/>
    <lineage>
        <taxon>unclassified sequences</taxon>
        <taxon>metagenomes</taxon>
        <taxon>ecological metagenomes</taxon>
    </lineage>
</organism>
<comment type="caution">
    <text evidence="1">The sequence shown here is derived from an EMBL/GenBank/DDBJ whole genome shotgun (WGS) entry which is preliminary data.</text>
</comment>
<protein>
    <submittedName>
        <fullName evidence="1">Uncharacterized protein</fullName>
    </submittedName>
</protein>
<dbReference type="EMBL" id="VSSQ01107875">
    <property type="protein sequence ID" value="MPN46860.1"/>
    <property type="molecule type" value="Genomic_DNA"/>
</dbReference>
<name>A0A645I6Y3_9ZZZZ</name>